<protein>
    <recommendedName>
        <fullName evidence="6">Piezo non-specific cation channel R-Ras-binding domain-containing protein</fullName>
    </recommendedName>
</protein>
<dbReference type="InterPro" id="IPR027272">
    <property type="entry name" value="Piezo"/>
</dbReference>
<feature type="domain" description="Piezo THU9 and anchor" evidence="3">
    <location>
        <begin position="170"/>
        <end position="216"/>
    </location>
</feature>
<keyword evidence="1" id="KW-0472">Membrane</keyword>
<feature type="domain" description="Piezo non-specific cation channel cap" evidence="2">
    <location>
        <begin position="255"/>
        <end position="555"/>
    </location>
</feature>
<evidence type="ECO:0000259" key="3">
    <source>
        <dbReference type="Pfam" id="PF24874"/>
    </source>
</evidence>
<keyword evidence="1" id="KW-1133">Transmembrane helix</keyword>
<sequence>MPQEHENITLQERLDTATSSHLHEYTEELSSKDQPTIVKLLLAIWYIIMRTYRQKNYALWDLILLLVVFFHRKDTSRSASKKSQLTLPDDDNILSVQTTEAEPIAHLPQALKLATSKYAESFKTFINQLLDPTSRVAADAYSLMFLCDFFNFFCDTNSQFNTVLPPQMYYMCSRNMEDEFPQPRGEKKKPLVKYAMGTVILAVIIGIIWFPLVFFSLGNAVGEPNIPYDVTLEIRIGPYEPVYKMSAQSNSIYALKDEELNVFRSYYTGYKVSETFLSNYEAADIAAVKLSVDSANIWSISPPDRRRMVAEINSTNDLTVRLEYKVSHKTSNPEDSGIIPDNVEIIIPPRTKDASSEVRDNLLHMLEGQTVTSVTLFKYILPKFLKVTNRGTAAPVDLLMLDKPVEDAKKFRNITLNLLRSEDQEWWQIHEVCNDTNFKLFLKGIPYQDCNNSVIVYTFNDKIFPPTLNFLTGGGIIGLYTTIVLVASRLLRGVFADQCGKIMFEDMPNVDRVLQLCLDIYLVREAREFALEEDLFAKLVFLFRSPETLIKWTRPKEELGDDEDPEAEGH</sequence>
<comment type="caution">
    <text evidence="4">The sequence shown here is derived from an EMBL/GenBank/DDBJ whole genome shotgun (WGS) entry which is preliminary data.</text>
</comment>
<dbReference type="PANTHER" id="PTHR47049:SF2">
    <property type="entry name" value="PIEZO-TYPE MECHANOSENSITIVE ION CHANNEL HOMOLOG"/>
    <property type="match status" value="1"/>
</dbReference>
<evidence type="ECO:0000256" key="1">
    <source>
        <dbReference type="SAM" id="Phobius"/>
    </source>
</evidence>
<keyword evidence="1" id="KW-0812">Transmembrane</keyword>
<dbReference type="EMBL" id="JANEYG010000164">
    <property type="protein sequence ID" value="KAJ8911744.1"/>
    <property type="molecule type" value="Genomic_DNA"/>
</dbReference>
<reference evidence="4 5" key="1">
    <citation type="journal article" date="2023" name="Insect Mol. Biol.">
        <title>Genome sequencing provides insights into the evolution of gene families encoding plant cell wall-degrading enzymes in longhorned beetles.</title>
        <authorList>
            <person name="Shin N.R."/>
            <person name="Okamura Y."/>
            <person name="Kirsch R."/>
            <person name="Pauchet Y."/>
        </authorList>
    </citation>
    <scope>NUCLEOTIDE SEQUENCE [LARGE SCALE GENOMIC DNA]</scope>
    <source>
        <strain evidence="4">EAD_L_NR</strain>
    </source>
</reference>
<evidence type="ECO:0000313" key="5">
    <source>
        <dbReference type="Proteomes" id="UP001159042"/>
    </source>
</evidence>
<dbReference type="InterPro" id="IPR031334">
    <property type="entry name" value="Piezo_cap_dom"/>
</dbReference>
<accession>A0AAV8VBX7</accession>
<dbReference type="Pfam" id="PF24874">
    <property type="entry name" value="Piezo_THU9_anchor"/>
    <property type="match status" value="1"/>
</dbReference>
<evidence type="ECO:0000313" key="4">
    <source>
        <dbReference type="EMBL" id="KAJ8911744.1"/>
    </source>
</evidence>
<dbReference type="GO" id="GO:0016020">
    <property type="term" value="C:membrane"/>
    <property type="evidence" value="ECO:0007669"/>
    <property type="project" value="InterPro"/>
</dbReference>
<name>A0AAV8VBX7_9CUCU</name>
<dbReference type="Proteomes" id="UP001159042">
    <property type="component" value="Unassembled WGS sequence"/>
</dbReference>
<proteinExistence type="predicted"/>
<evidence type="ECO:0008006" key="6">
    <source>
        <dbReference type="Google" id="ProtNLM"/>
    </source>
</evidence>
<gene>
    <name evidence="4" type="ORF">NQ315_003644</name>
</gene>
<evidence type="ECO:0000259" key="2">
    <source>
        <dbReference type="Pfam" id="PF12166"/>
    </source>
</evidence>
<keyword evidence="5" id="KW-1185">Reference proteome</keyword>
<dbReference type="InterPro" id="IPR056770">
    <property type="entry name" value="Piezo_THU9_anchor"/>
</dbReference>
<feature type="transmembrane region" description="Helical" evidence="1">
    <location>
        <begin position="194"/>
        <end position="217"/>
    </location>
</feature>
<organism evidence="4 5">
    <name type="scientific">Exocentrus adspersus</name>
    <dbReference type="NCBI Taxonomy" id="1586481"/>
    <lineage>
        <taxon>Eukaryota</taxon>
        <taxon>Metazoa</taxon>
        <taxon>Ecdysozoa</taxon>
        <taxon>Arthropoda</taxon>
        <taxon>Hexapoda</taxon>
        <taxon>Insecta</taxon>
        <taxon>Pterygota</taxon>
        <taxon>Neoptera</taxon>
        <taxon>Endopterygota</taxon>
        <taxon>Coleoptera</taxon>
        <taxon>Polyphaga</taxon>
        <taxon>Cucujiformia</taxon>
        <taxon>Chrysomeloidea</taxon>
        <taxon>Cerambycidae</taxon>
        <taxon>Lamiinae</taxon>
        <taxon>Acanthocinini</taxon>
        <taxon>Exocentrus</taxon>
    </lineage>
</organism>
<dbReference type="Pfam" id="PF12166">
    <property type="entry name" value="Piezo_cap"/>
    <property type="match status" value="1"/>
</dbReference>
<dbReference type="PANTHER" id="PTHR47049">
    <property type="entry name" value="PIEZO-TYPE MECHANOSENSITIVE ION CHANNEL HOMOLOG"/>
    <property type="match status" value="1"/>
</dbReference>
<dbReference type="GO" id="GO:0008381">
    <property type="term" value="F:mechanosensitive monoatomic ion channel activity"/>
    <property type="evidence" value="ECO:0007669"/>
    <property type="project" value="InterPro"/>
</dbReference>
<dbReference type="AlphaFoldDB" id="A0AAV8VBX7"/>